<name>A0A9P1FXA8_9DINO</name>
<dbReference type="EMBL" id="CAMXCT030001391">
    <property type="protein sequence ID" value="CAL4776944.1"/>
    <property type="molecule type" value="Genomic_DNA"/>
</dbReference>
<evidence type="ECO:0000313" key="4">
    <source>
        <dbReference type="Proteomes" id="UP001152797"/>
    </source>
</evidence>
<evidence type="ECO:0000259" key="1">
    <source>
        <dbReference type="PROSITE" id="PS50255"/>
    </source>
</evidence>
<comment type="caution">
    <text evidence="2">The sequence shown here is derived from an EMBL/GenBank/DDBJ whole genome shotgun (WGS) entry which is preliminary data.</text>
</comment>
<dbReference type="SUPFAM" id="SSF55856">
    <property type="entry name" value="Cytochrome b5-like heme/steroid binding domain"/>
    <property type="match status" value="1"/>
</dbReference>
<dbReference type="PROSITE" id="PS50255">
    <property type="entry name" value="CYTOCHROME_B5_2"/>
    <property type="match status" value="1"/>
</dbReference>
<dbReference type="Gene3D" id="3.10.120.10">
    <property type="entry name" value="Cytochrome b5-like heme/steroid binding domain"/>
    <property type="match status" value="1"/>
</dbReference>
<dbReference type="SUPFAM" id="SSF56524">
    <property type="entry name" value="Oxidoreductase molybdopterin-binding domain"/>
    <property type="match status" value="1"/>
</dbReference>
<feature type="domain" description="Cytochrome b5 heme-binding" evidence="1">
    <location>
        <begin position="36"/>
        <end position="131"/>
    </location>
</feature>
<reference evidence="3" key="2">
    <citation type="submission" date="2024-04" db="EMBL/GenBank/DDBJ databases">
        <authorList>
            <person name="Chen Y."/>
            <person name="Shah S."/>
            <person name="Dougan E. K."/>
            <person name="Thang M."/>
            <person name="Chan C."/>
        </authorList>
    </citation>
    <scope>NUCLEOTIDE SEQUENCE [LARGE SCALE GENOMIC DNA]</scope>
</reference>
<dbReference type="Pfam" id="PF00174">
    <property type="entry name" value="Oxidored_molyb"/>
    <property type="match status" value="1"/>
</dbReference>
<sequence length="275" mass="30522">MRSMRLPCRAHGAMAVAAMALAKGTKGTKGRSEEVEVVIKEEEVRRHNQVSDAWISFNGAVYDITKYVHRHPPCPGLNWAERVAGRRFEDFLGRDAFGPAHLGCGPDANCSAGMKAGLTKLLEPYKLGRFQAAAPSPAAELWPEEGGLLRLRLEGADGQLLQVFTVDELKKYEKSTRKVTHKCTTSGNLNQQEWTGVWIGELLPKHRVERSYDPLVTFVGMDGFGYSMFLSRALKEDVILAYEQNGEALTTETGGPVRLVKDGQHAKWLEKIILE</sequence>
<dbReference type="Pfam" id="PF00173">
    <property type="entry name" value="Cyt-b5"/>
    <property type="match status" value="1"/>
</dbReference>
<dbReference type="Proteomes" id="UP001152797">
    <property type="component" value="Unassembled WGS sequence"/>
</dbReference>
<protein>
    <recommendedName>
        <fullName evidence="1">Cytochrome b5 heme-binding domain-containing protein</fullName>
    </recommendedName>
</protein>
<evidence type="ECO:0000313" key="3">
    <source>
        <dbReference type="EMBL" id="CAL1143007.1"/>
    </source>
</evidence>
<organism evidence="2">
    <name type="scientific">Cladocopium goreaui</name>
    <dbReference type="NCBI Taxonomy" id="2562237"/>
    <lineage>
        <taxon>Eukaryota</taxon>
        <taxon>Sar</taxon>
        <taxon>Alveolata</taxon>
        <taxon>Dinophyceae</taxon>
        <taxon>Suessiales</taxon>
        <taxon>Symbiodiniaceae</taxon>
        <taxon>Cladocopium</taxon>
    </lineage>
</organism>
<dbReference type="EMBL" id="CAMXCT020001391">
    <property type="protein sequence ID" value="CAL1143007.1"/>
    <property type="molecule type" value="Genomic_DNA"/>
</dbReference>
<dbReference type="GO" id="GO:0020037">
    <property type="term" value="F:heme binding"/>
    <property type="evidence" value="ECO:0007669"/>
    <property type="project" value="TreeGrafter"/>
</dbReference>
<dbReference type="SMART" id="SM01117">
    <property type="entry name" value="Cyt-b5"/>
    <property type="match status" value="1"/>
</dbReference>
<dbReference type="Gene3D" id="3.90.420.10">
    <property type="entry name" value="Oxidoreductase, molybdopterin-binding domain"/>
    <property type="match status" value="1"/>
</dbReference>
<dbReference type="OrthoDB" id="10051395at2759"/>
<dbReference type="InterPro" id="IPR036400">
    <property type="entry name" value="Cyt_B5-like_heme/steroid_sf"/>
</dbReference>
<dbReference type="InterPro" id="IPR001199">
    <property type="entry name" value="Cyt_B5-like_heme/steroid-bd"/>
</dbReference>
<evidence type="ECO:0000313" key="2">
    <source>
        <dbReference type="EMBL" id="CAI3989632.1"/>
    </source>
</evidence>
<dbReference type="GO" id="GO:0006790">
    <property type="term" value="P:sulfur compound metabolic process"/>
    <property type="evidence" value="ECO:0007669"/>
    <property type="project" value="TreeGrafter"/>
</dbReference>
<dbReference type="InterPro" id="IPR000572">
    <property type="entry name" value="OxRdtase_Mopterin-bd_dom"/>
</dbReference>
<accession>A0A9P1FXA8</accession>
<dbReference type="PANTHER" id="PTHR19372">
    <property type="entry name" value="SULFITE REDUCTASE"/>
    <property type="match status" value="1"/>
</dbReference>
<dbReference type="GO" id="GO:0043546">
    <property type="term" value="F:molybdopterin cofactor binding"/>
    <property type="evidence" value="ECO:0007669"/>
    <property type="project" value="TreeGrafter"/>
</dbReference>
<dbReference type="InterPro" id="IPR036374">
    <property type="entry name" value="OxRdtase_Mopterin-bd_sf"/>
</dbReference>
<dbReference type="AlphaFoldDB" id="A0A9P1FXA8"/>
<dbReference type="PANTHER" id="PTHR19372:SF7">
    <property type="entry name" value="SULFITE OXIDASE, MITOCHONDRIAL"/>
    <property type="match status" value="1"/>
</dbReference>
<dbReference type="GO" id="GO:0008482">
    <property type="term" value="F:sulfite oxidase activity"/>
    <property type="evidence" value="ECO:0007669"/>
    <property type="project" value="TreeGrafter"/>
</dbReference>
<keyword evidence="4" id="KW-1185">Reference proteome</keyword>
<gene>
    <name evidence="2" type="ORF">C1SCF055_LOCUS16691</name>
</gene>
<dbReference type="EMBL" id="CAMXCT010001391">
    <property type="protein sequence ID" value="CAI3989632.1"/>
    <property type="molecule type" value="Genomic_DNA"/>
</dbReference>
<proteinExistence type="predicted"/>
<reference evidence="2" key="1">
    <citation type="submission" date="2022-10" db="EMBL/GenBank/DDBJ databases">
        <authorList>
            <person name="Chen Y."/>
            <person name="Dougan E. K."/>
            <person name="Chan C."/>
            <person name="Rhodes N."/>
            <person name="Thang M."/>
        </authorList>
    </citation>
    <scope>NUCLEOTIDE SEQUENCE</scope>
</reference>